<feature type="region of interest" description="Disordered" evidence="1">
    <location>
        <begin position="39"/>
        <end position="62"/>
    </location>
</feature>
<reference evidence="2" key="1">
    <citation type="submission" date="2023-10" db="EMBL/GenBank/DDBJ databases">
        <authorList>
            <person name="Chen Y."/>
            <person name="Shah S."/>
            <person name="Dougan E. K."/>
            <person name="Thang M."/>
            <person name="Chan C."/>
        </authorList>
    </citation>
    <scope>NUCLEOTIDE SEQUENCE [LARGE SCALE GENOMIC DNA]</scope>
</reference>
<keyword evidence="3" id="KW-1185">Reference proteome</keyword>
<name>A0ABN9R3N5_9DINO</name>
<accession>A0ABN9R3N5</accession>
<organism evidence="2 3">
    <name type="scientific">Prorocentrum cordatum</name>
    <dbReference type="NCBI Taxonomy" id="2364126"/>
    <lineage>
        <taxon>Eukaryota</taxon>
        <taxon>Sar</taxon>
        <taxon>Alveolata</taxon>
        <taxon>Dinophyceae</taxon>
        <taxon>Prorocentrales</taxon>
        <taxon>Prorocentraceae</taxon>
        <taxon>Prorocentrum</taxon>
    </lineage>
</organism>
<evidence type="ECO:0000256" key="1">
    <source>
        <dbReference type="SAM" id="MobiDB-lite"/>
    </source>
</evidence>
<evidence type="ECO:0000313" key="2">
    <source>
        <dbReference type="EMBL" id="CAK0812363.1"/>
    </source>
</evidence>
<evidence type="ECO:0000313" key="3">
    <source>
        <dbReference type="Proteomes" id="UP001189429"/>
    </source>
</evidence>
<gene>
    <name evidence="2" type="ORF">PCOR1329_LOCUS16666</name>
</gene>
<dbReference type="EMBL" id="CAUYUJ010005117">
    <property type="protein sequence ID" value="CAK0812363.1"/>
    <property type="molecule type" value="Genomic_DNA"/>
</dbReference>
<dbReference type="Proteomes" id="UP001189429">
    <property type="component" value="Unassembled WGS sequence"/>
</dbReference>
<protein>
    <submittedName>
        <fullName evidence="2">Uncharacterized protein</fullName>
    </submittedName>
</protein>
<proteinExistence type="predicted"/>
<sequence length="344" mass="36662">MRHRNERYAFAGELVFMDKQTTIPFLGALKPRQVQEMRGEAKGLGSTMGKKPFQQPPQRHRQDHCGGGGLGGVMANFNNVMEDIQSVGEMASLATQKAQAKQARESAAEQGPAKELAQALAAVVRPAAAAAPNDSRLEGTVERLAEFALPGSGASGSAGIDVPEVKRLRADLDALTSRVDAQSKAISEIKAVSTENQVVCKQTQHLMSRPMDKFDRIQAPGGGRVGDHAGPPAEEGALDPFFQQQVPFVAHTGVAPILGVQGNAQFKGMKEGYPRDGIPYVTLWESVAKLKSLDQWRKKLVSLGSENEAVQDLDKGGIGTYLFRLLTADGEIAGDALQPAPSAA</sequence>
<comment type="caution">
    <text evidence="2">The sequence shown here is derived from an EMBL/GenBank/DDBJ whole genome shotgun (WGS) entry which is preliminary data.</text>
</comment>